<keyword evidence="3" id="KW-0808">Transferase</keyword>
<dbReference type="GO" id="GO:0008168">
    <property type="term" value="F:methyltransferase activity"/>
    <property type="evidence" value="ECO:0007669"/>
    <property type="project" value="UniProtKB-KW"/>
</dbReference>
<protein>
    <submittedName>
        <fullName evidence="3">DNA methylase</fullName>
        <ecNumber evidence="3">2.1.1.223</ecNumber>
    </submittedName>
</protein>
<feature type="coiled-coil region" evidence="1">
    <location>
        <begin position="74"/>
        <end position="101"/>
    </location>
</feature>
<dbReference type="Pfam" id="PF05175">
    <property type="entry name" value="MTS"/>
    <property type="match status" value="1"/>
</dbReference>
<dbReference type="InterPro" id="IPR050210">
    <property type="entry name" value="tRNA_Adenine-N(6)_MTase"/>
</dbReference>
<keyword evidence="1" id="KW-0175">Coiled coil</keyword>
<dbReference type="RefSeq" id="WP_129620980.1">
    <property type="nucleotide sequence ID" value="NZ_LR214972.1"/>
</dbReference>
<dbReference type="EMBL" id="LR214972">
    <property type="protein sequence ID" value="VEU62734.1"/>
    <property type="molecule type" value="Genomic_DNA"/>
</dbReference>
<dbReference type="Gene3D" id="3.40.50.150">
    <property type="entry name" value="Vaccinia Virus protein VP39"/>
    <property type="match status" value="1"/>
</dbReference>
<reference evidence="3 4" key="1">
    <citation type="submission" date="2019-01" db="EMBL/GenBank/DDBJ databases">
        <authorList>
            <consortium name="Pathogen Informatics"/>
        </authorList>
    </citation>
    <scope>NUCLEOTIDE SEQUENCE [LARGE SCALE GENOMIC DNA]</scope>
    <source>
        <strain evidence="3 4">NCTC10118</strain>
    </source>
</reference>
<evidence type="ECO:0000313" key="4">
    <source>
        <dbReference type="Proteomes" id="UP000289952"/>
    </source>
</evidence>
<dbReference type="OrthoDB" id="9777257at2"/>
<dbReference type="PANTHER" id="PTHR47739">
    <property type="entry name" value="TRNA1(VAL) (ADENINE(37)-N6)-METHYLTRANSFERASE"/>
    <property type="match status" value="1"/>
</dbReference>
<accession>A0A449ACI7</accession>
<proteinExistence type="predicted"/>
<dbReference type="EC" id="2.1.1.223" evidence="3"/>
<evidence type="ECO:0000256" key="1">
    <source>
        <dbReference type="SAM" id="Coils"/>
    </source>
</evidence>
<dbReference type="InterPro" id="IPR029063">
    <property type="entry name" value="SAM-dependent_MTases_sf"/>
</dbReference>
<dbReference type="PANTHER" id="PTHR47739:SF1">
    <property type="entry name" value="TRNA1(VAL) (ADENINE(37)-N6)-METHYLTRANSFERASE"/>
    <property type="match status" value="1"/>
</dbReference>
<dbReference type="SUPFAM" id="SSF53335">
    <property type="entry name" value="S-adenosyl-L-methionine-dependent methyltransferases"/>
    <property type="match status" value="1"/>
</dbReference>
<dbReference type="InterPro" id="IPR007848">
    <property type="entry name" value="Small_mtfrase_dom"/>
</dbReference>
<feature type="domain" description="Methyltransferase small" evidence="2">
    <location>
        <begin position="41"/>
        <end position="147"/>
    </location>
</feature>
<evidence type="ECO:0000259" key="2">
    <source>
        <dbReference type="Pfam" id="PF05175"/>
    </source>
</evidence>
<sequence>MLKIIKNSLGFDSDLYIYQDKSMFNYSVDTILLGNFVFLNNKINHTLEVGTNNGALAIFLAARNNLLHIDALEIQTKAANLAQENVKLNKMENQITVINEDFKEYWIKHNKNALKKYQSIICNPPFYQSTKTKIKSNLSQEILIATHDLMLSLEDLVLGASKIIEQKGYLNIVLPVERSIDLFVTLRKYNFEPKRIQYVFTRVQNKPKFILVEARYQTGAGTHFLPNLYLHDPKDKLNHDYLPEIKKLYKPIKVNKEQ</sequence>
<gene>
    <name evidence="3" type="primary">yfiC</name>
    <name evidence="3" type="ORF">NCTC10118_00118</name>
</gene>
<dbReference type="CDD" id="cd02440">
    <property type="entry name" value="AdoMet_MTases"/>
    <property type="match status" value="1"/>
</dbReference>
<dbReference type="Proteomes" id="UP000289952">
    <property type="component" value="Chromosome"/>
</dbReference>
<name>A0A449ACI7_9BACT</name>
<keyword evidence="4" id="KW-1185">Reference proteome</keyword>
<dbReference type="AlphaFoldDB" id="A0A449ACI7"/>
<evidence type="ECO:0000313" key="3">
    <source>
        <dbReference type="EMBL" id="VEU62734.1"/>
    </source>
</evidence>
<organism evidence="3 4">
    <name type="scientific">Mycoplasmopsis bovirhinis</name>
    <dbReference type="NCBI Taxonomy" id="29553"/>
    <lineage>
        <taxon>Bacteria</taxon>
        <taxon>Bacillati</taxon>
        <taxon>Mycoplasmatota</taxon>
        <taxon>Mycoplasmoidales</taxon>
        <taxon>Metamycoplasmataceae</taxon>
        <taxon>Mycoplasmopsis</taxon>
    </lineage>
</organism>
<dbReference type="GO" id="GO:0032259">
    <property type="term" value="P:methylation"/>
    <property type="evidence" value="ECO:0007669"/>
    <property type="project" value="UniProtKB-KW"/>
</dbReference>
<keyword evidence="3" id="KW-0489">Methyltransferase</keyword>